<dbReference type="Proteomes" id="UP000275267">
    <property type="component" value="Unassembled WGS sequence"/>
</dbReference>
<feature type="domain" description="RRM" evidence="2">
    <location>
        <begin position="9"/>
        <end position="91"/>
    </location>
</feature>
<evidence type="ECO:0000313" key="4">
    <source>
        <dbReference type="Proteomes" id="UP000275267"/>
    </source>
</evidence>
<dbReference type="Pfam" id="PF00076">
    <property type="entry name" value="RRM_1"/>
    <property type="match status" value="1"/>
</dbReference>
<dbReference type="InterPro" id="IPR000504">
    <property type="entry name" value="RRM_dom"/>
</dbReference>
<dbReference type="EMBL" id="PQIB02000003">
    <property type="protein sequence ID" value="RLN29066.1"/>
    <property type="molecule type" value="Genomic_DNA"/>
</dbReference>
<dbReference type="PANTHER" id="PTHR48035:SF2">
    <property type="entry name" value="RNA-BINDING REGION RNP-1 DOMAIN-CONTAINING PROTEIN"/>
    <property type="match status" value="1"/>
</dbReference>
<dbReference type="GO" id="GO:0003723">
    <property type="term" value="F:RNA binding"/>
    <property type="evidence" value="ECO:0007669"/>
    <property type="project" value="UniProtKB-UniRule"/>
</dbReference>
<dbReference type="PANTHER" id="PTHR48035">
    <property type="entry name" value="HETEROGENEOUS NUCLEAR RIBONUCLEOPROTEIN 1"/>
    <property type="match status" value="1"/>
</dbReference>
<comment type="caution">
    <text evidence="3">The sequence shown here is derived from an EMBL/GenBank/DDBJ whole genome shotgun (WGS) entry which is preliminary data.</text>
</comment>
<dbReference type="OrthoDB" id="683331at2759"/>
<sequence>MGLPDNNNGRLFVGGVAPGTGDVDLRRHFRRYGEVAEVYQARDRLTGRPRGFAFVQFPRPADAGRALADPRHVINGQQVTNPTLHEDLSMSIDGSVSVLPKGTHCKKKMYLMSRLKITFGPLGPYEECPAVDKVRRFGEVINGVLIFELFIGYFSEDGRECLVRWPPAQGDGEQPAAPSAGQGNIVQAWRIPLGDLAKLAPDVNLADPSCSPEAGESQNWSWLVFKGHP</sequence>
<organism evidence="3 4">
    <name type="scientific">Panicum miliaceum</name>
    <name type="common">Proso millet</name>
    <name type="synonym">Broomcorn millet</name>
    <dbReference type="NCBI Taxonomy" id="4540"/>
    <lineage>
        <taxon>Eukaryota</taxon>
        <taxon>Viridiplantae</taxon>
        <taxon>Streptophyta</taxon>
        <taxon>Embryophyta</taxon>
        <taxon>Tracheophyta</taxon>
        <taxon>Spermatophyta</taxon>
        <taxon>Magnoliopsida</taxon>
        <taxon>Liliopsida</taxon>
        <taxon>Poales</taxon>
        <taxon>Poaceae</taxon>
        <taxon>PACMAD clade</taxon>
        <taxon>Panicoideae</taxon>
        <taxon>Panicodae</taxon>
        <taxon>Paniceae</taxon>
        <taxon>Panicinae</taxon>
        <taxon>Panicum</taxon>
        <taxon>Panicum sect. Panicum</taxon>
    </lineage>
</organism>
<name>A0A3L6SZF3_PANMI</name>
<gene>
    <name evidence="3" type="ORF">C2845_PM05G28460</name>
</gene>
<protein>
    <recommendedName>
        <fullName evidence="2">RRM domain-containing protein</fullName>
    </recommendedName>
</protein>
<evidence type="ECO:0000259" key="2">
    <source>
        <dbReference type="PROSITE" id="PS50102"/>
    </source>
</evidence>
<dbReference type="AlphaFoldDB" id="A0A3L6SZF3"/>
<keyword evidence="4" id="KW-1185">Reference proteome</keyword>
<keyword evidence="1" id="KW-0694">RNA-binding</keyword>
<dbReference type="SMART" id="SM00360">
    <property type="entry name" value="RRM"/>
    <property type="match status" value="1"/>
</dbReference>
<reference evidence="4" key="1">
    <citation type="journal article" date="2019" name="Nat. Commun.">
        <title>The genome of broomcorn millet.</title>
        <authorList>
            <person name="Zou C."/>
            <person name="Miki D."/>
            <person name="Li D."/>
            <person name="Tang Q."/>
            <person name="Xiao L."/>
            <person name="Rajput S."/>
            <person name="Deng P."/>
            <person name="Jia W."/>
            <person name="Huang R."/>
            <person name="Zhang M."/>
            <person name="Sun Y."/>
            <person name="Hu J."/>
            <person name="Fu X."/>
            <person name="Schnable P.S."/>
            <person name="Li F."/>
            <person name="Zhang H."/>
            <person name="Feng B."/>
            <person name="Zhu X."/>
            <person name="Liu R."/>
            <person name="Schnable J.C."/>
            <person name="Zhu J.-K."/>
            <person name="Zhang H."/>
        </authorList>
    </citation>
    <scope>NUCLEOTIDE SEQUENCE [LARGE SCALE GENOMIC DNA]</scope>
</reference>
<evidence type="ECO:0000256" key="1">
    <source>
        <dbReference type="PROSITE-ProRule" id="PRU00176"/>
    </source>
</evidence>
<dbReference type="SUPFAM" id="SSF54928">
    <property type="entry name" value="RNA-binding domain, RBD"/>
    <property type="match status" value="1"/>
</dbReference>
<dbReference type="PROSITE" id="PS50102">
    <property type="entry name" value="RRM"/>
    <property type="match status" value="1"/>
</dbReference>
<accession>A0A3L6SZF3</accession>
<proteinExistence type="predicted"/>
<dbReference type="Gene3D" id="3.30.70.330">
    <property type="match status" value="1"/>
</dbReference>
<dbReference type="InterPro" id="IPR053260">
    <property type="entry name" value="hnRNP"/>
</dbReference>
<dbReference type="InterPro" id="IPR012677">
    <property type="entry name" value="Nucleotide-bd_a/b_plait_sf"/>
</dbReference>
<dbReference type="STRING" id="4540.A0A3L6SZF3"/>
<evidence type="ECO:0000313" key="3">
    <source>
        <dbReference type="EMBL" id="RLN29066.1"/>
    </source>
</evidence>
<dbReference type="InterPro" id="IPR035979">
    <property type="entry name" value="RBD_domain_sf"/>
</dbReference>